<reference evidence="2 3" key="1">
    <citation type="submission" date="2022-12" db="EMBL/GenBank/DDBJ databases">
        <title>Chromosome-scale assembly of the Ensete ventricosum genome.</title>
        <authorList>
            <person name="Dussert Y."/>
            <person name="Stocks J."/>
            <person name="Wendawek A."/>
            <person name="Woldeyes F."/>
            <person name="Nichols R.A."/>
            <person name="Borrell J.S."/>
        </authorList>
    </citation>
    <scope>NUCLEOTIDE SEQUENCE [LARGE SCALE GENOMIC DNA]</scope>
    <source>
        <strain evidence="3">cv. Maze</strain>
        <tissue evidence="2">Seeds</tissue>
    </source>
</reference>
<dbReference type="PANTHER" id="PTHR35495:SF1">
    <property type="entry name" value="OS06G0679600 PROTEIN"/>
    <property type="match status" value="1"/>
</dbReference>
<feature type="compositionally biased region" description="Low complexity" evidence="1">
    <location>
        <begin position="41"/>
        <end position="51"/>
    </location>
</feature>
<name>A0AAV8QAW8_ENSVE</name>
<feature type="compositionally biased region" description="Pro residues" evidence="1">
    <location>
        <begin position="52"/>
        <end position="64"/>
    </location>
</feature>
<dbReference type="AlphaFoldDB" id="A0AAV8QAW8"/>
<organism evidence="2 3">
    <name type="scientific">Ensete ventricosum</name>
    <name type="common">Abyssinian banana</name>
    <name type="synonym">Musa ensete</name>
    <dbReference type="NCBI Taxonomy" id="4639"/>
    <lineage>
        <taxon>Eukaryota</taxon>
        <taxon>Viridiplantae</taxon>
        <taxon>Streptophyta</taxon>
        <taxon>Embryophyta</taxon>
        <taxon>Tracheophyta</taxon>
        <taxon>Spermatophyta</taxon>
        <taxon>Magnoliopsida</taxon>
        <taxon>Liliopsida</taxon>
        <taxon>Zingiberales</taxon>
        <taxon>Musaceae</taxon>
        <taxon>Ensete</taxon>
    </lineage>
</organism>
<proteinExistence type="predicted"/>
<evidence type="ECO:0000256" key="1">
    <source>
        <dbReference type="SAM" id="MobiDB-lite"/>
    </source>
</evidence>
<evidence type="ECO:0000313" key="3">
    <source>
        <dbReference type="Proteomes" id="UP001222027"/>
    </source>
</evidence>
<comment type="caution">
    <text evidence="2">The sequence shown here is derived from an EMBL/GenBank/DDBJ whole genome shotgun (WGS) entry which is preliminary data.</text>
</comment>
<accession>A0AAV8QAW8</accession>
<sequence>MNRRIRNPNDKLSASQIEERLHRFLKPGALARIRDSRISTARSPRSLSHPRLSPPSLPSPAPPPAAAHDYGIPFFAARAHGLRFPQRKKLAAAKPTLFAPSSPELNEFFLDAFGADMAFPSKTIGSSFKQSVQARKVIFNDVRDFSTTKMKTKYSQQSTLILFSHADAEYSELVKRVSSSLSNSHF</sequence>
<gene>
    <name evidence="2" type="ORF">OPV22_000965</name>
</gene>
<dbReference type="Proteomes" id="UP001222027">
    <property type="component" value="Unassembled WGS sequence"/>
</dbReference>
<keyword evidence="3" id="KW-1185">Reference proteome</keyword>
<feature type="region of interest" description="Disordered" evidence="1">
    <location>
        <begin position="35"/>
        <end position="64"/>
    </location>
</feature>
<dbReference type="EMBL" id="JAQQAF010000001">
    <property type="protein sequence ID" value="KAJ8510531.1"/>
    <property type="molecule type" value="Genomic_DNA"/>
</dbReference>
<dbReference type="PANTHER" id="PTHR35495">
    <property type="entry name" value="OS06G0679600 PROTEIN"/>
    <property type="match status" value="1"/>
</dbReference>
<evidence type="ECO:0000313" key="2">
    <source>
        <dbReference type="EMBL" id="KAJ8510531.1"/>
    </source>
</evidence>
<protein>
    <submittedName>
        <fullName evidence="2">Uncharacterized protein</fullName>
    </submittedName>
</protein>